<keyword evidence="1" id="KW-0805">Transcription regulation</keyword>
<dbReference type="PANTHER" id="PTHR30136">
    <property type="entry name" value="HELIX-TURN-HELIX TRANSCRIPTIONAL REGULATOR, ICLR FAMILY"/>
    <property type="match status" value="1"/>
</dbReference>
<dbReference type="SUPFAM" id="SSF46785">
    <property type="entry name" value="Winged helix' DNA-binding domain"/>
    <property type="match status" value="1"/>
</dbReference>
<keyword evidence="2" id="KW-0238">DNA-binding</keyword>
<dbReference type="InterPro" id="IPR050707">
    <property type="entry name" value="HTH_MetabolicPath_Reg"/>
</dbReference>
<dbReference type="OrthoDB" id="9807558at2"/>
<dbReference type="GO" id="GO:0003677">
    <property type="term" value="F:DNA binding"/>
    <property type="evidence" value="ECO:0007669"/>
    <property type="project" value="UniProtKB-KW"/>
</dbReference>
<dbReference type="PROSITE" id="PS51077">
    <property type="entry name" value="HTH_ICLR"/>
    <property type="match status" value="1"/>
</dbReference>
<feature type="domain" description="IclR-ED" evidence="6">
    <location>
        <begin position="89"/>
        <end position="269"/>
    </location>
</feature>
<dbReference type="Gene3D" id="1.10.10.10">
    <property type="entry name" value="Winged helix-like DNA-binding domain superfamily/Winged helix DNA-binding domain"/>
    <property type="match status" value="1"/>
</dbReference>
<dbReference type="InterPro" id="IPR029016">
    <property type="entry name" value="GAF-like_dom_sf"/>
</dbReference>
<evidence type="ECO:0000256" key="2">
    <source>
        <dbReference type="ARBA" id="ARBA00023125"/>
    </source>
</evidence>
<name>A0A2U1V8P5_9PROT</name>
<dbReference type="GO" id="GO:0045892">
    <property type="term" value="P:negative regulation of DNA-templated transcription"/>
    <property type="evidence" value="ECO:0007669"/>
    <property type="project" value="TreeGrafter"/>
</dbReference>
<evidence type="ECO:0000256" key="3">
    <source>
        <dbReference type="ARBA" id="ARBA00023163"/>
    </source>
</evidence>
<dbReference type="InterPro" id="IPR036388">
    <property type="entry name" value="WH-like_DNA-bd_sf"/>
</dbReference>
<dbReference type="Pfam" id="PF09339">
    <property type="entry name" value="HTH_IclR"/>
    <property type="match status" value="1"/>
</dbReference>
<reference evidence="8" key="1">
    <citation type="submission" date="2017-10" db="EMBL/GenBank/DDBJ databases">
        <authorList>
            <person name="Toshchakov S.V."/>
            <person name="Goeva M.A."/>
        </authorList>
    </citation>
    <scope>NUCLEOTIDE SEQUENCE [LARGE SCALE GENOMIC DNA]</scope>
    <source>
        <strain evidence="8">JR1/69-1-13</strain>
    </source>
</reference>
<evidence type="ECO:0000256" key="1">
    <source>
        <dbReference type="ARBA" id="ARBA00023015"/>
    </source>
</evidence>
<evidence type="ECO:0000256" key="4">
    <source>
        <dbReference type="SAM" id="MobiDB-lite"/>
    </source>
</evidence>
<dbReference type="SUPFAM" id="SSF55781">
    <property type="entry name" value="GAF domain-like"/>
    <property type="match status" value="1"/>
</dbReference>
<dbReference type="Gene3D" id="3.30.450.40">
    <property type="match status" value="1"/>
</dbReference>
<dbReference type="EMBL" id="PDOA01000002">
    <property type="protein sequence ID" value="PWC30297.1"/>
    <property type="molecule type" value="Genomic_DNA"/>
</dbReference>
<keyword evidence="8" id="KW-1185">Reference proteome</keyword>
<evidence type="ECO:0000259" key="5">
    <source>
        <dbReference type="PROSITE" id="PS51077"/>
    </source>
</evidence>
<feature type="domain" description="HTH iclR-type" evidence="5">
    <location>
        <begin position="26"/>
        <end position="88"/>
    </location>
</feature>
<gene>
    <name evidence="7" type="ORF">CR165_03600</name>
</gene>
<evidence type="ECO:0000313" key="8">
    <source>
        <dbReference type="Proteomes" id="UP000245048"/>
    </source>
</evidence>
<comment type="caution">
    <text evidence="7">The sequence shown here is derived from an EMBL/GenBank/DDBJ whole genome shotgun (WGS) entry which is preliminary data.</text>
</comment>
<dbReference type="PROSITE" id="PS51078">
    <property type="entry name" value="ICLR_ED"/>
    <property type="match status" value="1"/>
</dbReference>
<organism evidence="7 8">
    <name type="scientific">Teichococcus aestuarii</name>
    <dbReference type="NCBI Taxonomy" id="568898"/>
    <lineage>
        <taxon>Bacteria</taxon>
        <taxon>Pseudomonadati</taxon>
        <taxon>Pseudomonadota</taxon>
        <taxon>Alphaproteobacteria</taxon>
        <taxon>Acetobacterales</taxon>
        <taxon>Roseomonadaceae</taxon>
        <taxon>Roseomonas</taxon>
    </lineage>
</organism>
<dbReference type="AlphaFoldDB" id="A0A2U1V8P5"/>
<dbReference type="Proteomes" id="UP000245048">
    <property type="component" value="Unassembled WGS sequence"/>
</dbReference>
<dbReference type="InterPro" id="IPR036390">
    <property type="entry name" value="WH_DNA-bd_sf"/>
</dbReference>
<accession>A0A2U1V8P5</accession>
<sequence length="275" mass="29488">MPMPRRRAAPTAHQPDSPAGQDRDFVTALARGLEVLGCFRRGESLLGNQEIAARCGLPRSTVSRLTHTLTQLGYLHYVPELGRYRLGTAVLALGSAMLGGLDIRRVARPLLQQLATETHSVVALGTRDRLGVVYLELARGDAAIAVNLEAGSRISLVNSAMGRAWLAACSPAEREAVLRQIHAPDEARLRATVERALAEQRDYGCCCSFGDWQPDVNAIALGFHPGGGLPPMVVNCGAPSFLVSPEYLLQEARPRLAALVARLEGSMDLAGALPR</sequence>
<feature type="region of interest" description="Disordered" evidence="4">
    <location>
        <begin position="1"/>
        <end position="22"/>
    </location>
</feature>
<evidence type="ECO:0000259" key="6">
    <source>
        <dbReference type="PROSITE" id="PS51078"/>
    </source>
</evidence>
<dbReference type="GO" id="GO:0003700">
    <property type="term" value="F:DNA-binding transcription factor activity"/>
    <property type="evidence" value="ECO:0007669"/>
    <property type="project" value="TreeGrafter"/>
</dbReference>
<protein>
    <submittedName>
        <fullName evidence="7">IclR family transcriptional regulator</fullName>
    </submittedName>
</protein>
<dbReference type="Pfam" id="PF01614">
    <property type="entry name" value="IclR_C"/>
    <property type="match status" value="1"/>
</dbReference>
<dbReference type="SMART" id="SM00346">
    <property type="entry name" value="HTH_ICLR"/>
    <property type="match status" value="1"/>
</dbReference>
<dbReference type="PANTHER" id="PTHR30136:SF33">
    <property type="entry name" value="TRANSCRIPTIONAL REGULATORY PROTEIN"/>
    <property type="match status" value="1"/>
</dbReference>
<dbReference type="InterPro" id="IPR014757">
    <property type="entry name" value="Tscrpt_reg_IclR_C"/>
</dbReference>
<evidence type="ECO:0000313" key="7">
    <source>
        <dbReference type="EMBL" id="PWC30297.1"/>
    </source>
</evidence>
<dbReference type="InterPro" id="IPR005471">
    <property type="entry name" value="Tscrpt_reg_IclR_N"/>
</dbReference>
<keyword evidence="3" id="KW-0804">Transcription</keyword>
<proteinExistence type="predicted"/>